<dbReference type="Proteomes" id="UP000779507">
    <property type="component" value="Unassembled WGS sequence"/>
</dbReference>
<protein>
    <submittedName>
        <fullName evidence="3">Plasmid stabilization system protein ParE</fullName>
    </submittedName>
</protein>
<dbReference type="InterPro" id="IPR051803">
    <property type="entry name" value="TA_system_RelE-like_toxin"/>
</dbReference>
<dbReference type="EMBL" id="JABSNP010000016">
    <property type="protein sequence ID" value="NRT20407.1"/>
    <property type="molecule type" value="Genomic_DNA"/>
</dbReference>
<dbReference type="PANTHER" id="PTHR33755">
    <property type="entry name" value="TOXIN PARE1-RELATED"/>
    <property type="match status" value="1"/>
</dbReference>
<comment type="similarity">
    <text evidence="1">Belongs to the RelE toxin family.</text>
</comment>
<evidence type="ECO:0000313" key="3">
    <source>
        <dbReference type="EMBL" id="NRT20407.1"/>
    </source>
</evidence>
<dbReference type="PANTHER" id="PTHR33755:SF5">
    <property type="entry name" value="TYPE II TOXIN-ANTITOXIN SYSTEM RELE_PARE FAMILY TOXIN"/>
    <property type="match status" value="1"/>
</dbReference>
<evidence type="ECO:0000313" key="4">
    <source>
        <dbReference type="Proteomes" id="UP000779507"/>
    </source>
</evidence>
<organism evidence="3 4">
    <name type="scientific">Hymenobacter caeli</name>
    <dbReference type="NCBI Taxonomy" id="2735894"/>
    <lineage>
        <taxon>Bacteria</taxon>
        <taxon>Pseudomonadati</taxon>
        <taxon>Bacteroidota</taxon>
        <taxon>Cytophagia</taxon>
        <taxon>Cytophagales</taxon>
        <taxon>Hymenobacteraceae</taxon>
        <taxon>Hymenobacter</taxon>
    </lineage>
</organism>
<comment type="caution">
    <text evidence="3">The sequence shown here is derived from an EMBL/GenBank/DDBJ whole genome shotgun (WGS) entry which is preliminary data.</text>
</comment>
<evidence type="ECO:0000256" key="2">
    <source>
        <dbReference type="ARBA" id="ARBA00022649"/>
    </source>
</evidence>
<dbReference type="Gene3D" id="3.30.2310.20">
    <property type="entry name" value="RelE-like"/>
    <property type="match status" value="1"/>
</dbReference>
<dbReference type="InterPro" id="IPR007712">
    <property type="entry name" value="RelE/ParE_toxin"/>
</dbReference>
<accession>A0ABX2FTW5</accession>
<dbReference type="InterPro" id="IPR035093">
    <property type="entry name" value="RelE/ParE_toxin_dom_sf"/>
</dbReference>
<evidence type="ECO:0000256" key="1">
    <source>
        <dbReference type="ARBA" id="ARBA00006226"/>
    </source>
</evidence>
<dbReference type="Pfam" id="PF05016">
    <property type="entry name" value="ParE_toxin"/>
    <property type="match status" value="1"/>
</dbReference>
<proteinExistence type="inferred from homology"/>
<sequence>MVKITWSTLALESVHAASEFHRAYSVGFADELIERVFEKVFLLESHPLMGRIIPELNQTDLRELLYKQYRIMYQVLTPNDLAILVVHHGSKPVSLESLFG</sequence>
<reference evidence="3 4" key="1">
    <citation type="submission" date="2020-05" db="EMBL/GenBank/DDBJ databases">
        <title>Genomic Encyclopedia of Type Strains, Phase IV (KMG-V): Genome sequencing to study the core and pangenomes of soil and plant-associated prokaryotes.</title>
        <authorList>
            <person name="Whitman W."/>
        </authorList>
    </citation>
    <scope>NUCLEOTIDE SEQUENCE [LARGE SCALE GENOMIC DNA]</scope>
    <source>
        <strain evidence="3 4">9A</strain>
    </source>
</reference>
<keyword evidence="4" id="KW-1185">Reference proteome</keyword>
<dbReference type="RefSeq" id="WP_173811178.1">
    <property type="nucleotide sequence ID" value="NZ_JABSNP010000016.1"/>
</dbReference>
<gene>
    <name evidence="3" type="ORF">HNP98_003248</name>
</gene>
<keyword evidence="2" id="KW-1277">Toxin-antitoxin system</keyword>
<name>A0ABX2FTW5_9BACT</name>